<gene>
    <name evidence="9" type="ORF">MUN53_00285</name>
</gene>
<evidence type="ECO:0000256" key="3">
    <source>
        <dbReference type="ARBA" id="ARBA00022475"/>
    </source>
</evidence>
<evidence type="ECO:0000259" key="8">
    <source>
        <dbReference type="Pfam" id="PF02308"/>
    </source>
</evidence>
<dbReference type="EMBL" id="JAKZMM010000001">
    <property type="protein sequence ID" value="MCJ2379071.1"/>
    <property type="molecule type" value="Genomic_DNA"/>
</dbReference>
<dbReference type="Pfam" id="PF02308">
    <property type="entry name" value="MgtC"/>
    <property type="match status" value="1"/>
</dbReference>
<keyword evidence="3" id="KW-1003">Cell membrane</keyword>
<proteinExistence type="inferred from homology"/>
<dbReference type="RefSeq" id="WP_243322904.1">
    <property type="nucleotide sequence ID" value="NZ_JAKZMM010000001.1"/>
</dbReference>
<comment type="caution">
    <text evidence="9">The sequence shown here is derived from an EMBL/GenBank/DDBJ whole genome shotgun (WGS) entry which is preliminary data.</text>
</comment>
<reference evidence="9 10" key="1">
    <citation type="submission" date="2022-03" db="EMBL/GenBank/DDBJ databases">
        <title>Parabacteroides sp. nov. isolated from swine feces.</title>
        <authorList>
            <person name="Bak J.E."/>
        </authorList>
    </citation>
    <scope>NUCLEOTIDE SEQUENCE [LARGE SCALE GENOMIC DNA]</scope>
    <source>
        <strain evidence="9 10">AGMB00274</strain>
    </source>
</reference>
<evidence type="ECO:0000256" key="1">
    <source>
        <dbReference type="ARBA" id="ARBA00004651"/>
    </source>
</evidence>
<dbReference type="PANTHER" id="PTHR33778:SF1">
    <property type="entry name" value="MAGNESIUM TRANSPORTER YHID-RELATED"/>
    <property type="match status" value="1"/>
</dbReference>
<keyword evidence="6 7" id="KW-0472">Membrane</keyword>
<evidence type="ECO:0000313" key="9">
    <source>
        <dbReference type="EMBL" id="MCJ2379071.1"/>
    </source>
</evidence>
<evidence type="ECO:0000256" key="2">
    <source>
        <dbReference type="ARBA" id="ARBA00009298"/>
    </source>
</evidence>
<feature type="transmembrane region" description="Helical" evidence="7">
    <location>
        <begin position="20"/>
        <end position="36"/>
    </location>
</feature>
<evidence type="ECO:0000313" key="10">
    <source>
        <dbReference type="Proteomes" id="UP001165444"/>
    </source>
</evidence>
<evidence type="ECO:0000256" key="7">
    <source>
        <dbReference type="SAM" id="Phobius"/>
    </source>
</evidence>
<keyword evidence="5 7" id="KW-1133">Transmembrane helix</keyword>
<name>A0ABT0BWF1_9BACT</name>
<protein>
    <submittedName>
        <fullName evidence="9">MgtC/SapB family protein</fullName>
    </submittedName>
</protein>
<evidence type="ECO:0000256" key="5">
    <source>
        <dbReference type="ARBA" id="ARBA00022989"/>
    </source>
</evidence>
<dbReference type="PRINTS" id="PR01837">
    <property type="entry name" value="MGTCSAPBPROT"/>
</dbReference>
<feature type="transmembrane region" description="Helical" evidence="7">
    <location>
        <begin position="78"/>
        <end position="97"/>
    </location>
</feature>
<feature type="domain" description="MgtC/SapB/SrpB/YhiD N-terminal" evidence="8">
    <location>
        <begin position="23"/>
        <end position="150"/>
    </location>
</feature>
<keyword evidence="10" id="KW-1185">Reference proteome</keyword>
<dbReference type="InterPro" id="IPR049177">
    <property type="entry name" value="MgtC_SapB_SrpB_YhiD_N"/>
</dbReference>
<feature type="transmembrane region" description="Helical" evidence="7">
    <location>
        <begin position="104"/>
        <end position="122"/>
    </location>
</feature>
<comment type="similarity">
    <text evidence="2">Belongs to the MgtC/SapB family.</text>
</comment>
<dbReference type="Proteomes" id="UP001165444">
    <property type="component" value="Unassembled WGS sequence"/>
</dbReference>
<evidence type="ECO:0000256" key="4">
    <source>
        <dbReference type="ARBA" id="ARBA00022692"/>
    </source>
</evidence>
<dbReference type="PANTHER" id="PTHR33778">
    <property type="entry name" value="PROTEIN MGTC"/>
    <property type="match status" value="1"/>
</dbReference>
<comment type="subcellular location">
    <subcellularLocation>
        <location evidence="1">Cell membrane</location>
        <topology evidence="1">Multi-pass membrane protein</topology>
    </subcellularLocation>
</comment>
<keyword evidence="4 7" id="KW-0812">Transmembrane</keyword>
<evidence type="ECO:0000256" key="6">
    <source>
        <dbReference type="ARBA" id="ARBA00023136"/>
    </source>
</evidence>
<accession>A0ABT0BWF1</accession>
<feature type="transmembrane region" description="Helical" evidence="7">
    <location>
        <begin position="48"/>
        <end position="66"/>
    </location>
</feature>
<organism evidence="9 10">
    <name type="scientific">Parabacteroides faecalis</name>
    <dbReference type="NCBI Taxonomy" id="2924040"/>
    <lineage>
        <taxon>Bacteria</taxon>
        <taxon>Pseudomonadati</taxon>
        <taxon>Bacteroidota</taxon>
        <taxon>Bacteroidia</taxon>
        <taxon>Bacteroidales</taxon>
        <taxon>Tannerellaceae</taxon>
        <taxon>Parabacteroides</taxon>
    </lineage>
</organism>
<sequence length="234" mass="25478">MWDSLNAILSSTEITSSTALVRLLISFVLGASIGLERQYRRREAGLRTFTLICLGSTAAMLISIWIPQSYPNFLNGDPGRIAAQVLSGIGFLGAGAIIQSKGSVYGLTTAACIWVVAVIGLAVGAGMFVPALITTLVTLFVLLSVEQWERKMFLNGVNKILSIHCTTATPDLKAIRRLLEKNGVFIVNVSFESLYDEDQSVITYKVNVKAISSYTNLFEEIRKLGIVSQIKLVE</sequence>
<dbReference type="InterPro" id="IPR003416">
    <property type="entry name" value="MgtC/SapB/SrpB/YhiD_fam"/>
</dbReference>